<protein>
    <submittedName>
        <fullName evidence="2">Major facilitator transporter</fullName>
    </submittedName>
</protein>
<gene>
    <name evidence="2" type="ORF">SSQG_01333</name>
</gene>
<organism evidence="2 3">
    <name type="scientific">Streptomyces viridochromogenes (strain DSM 40736 / JCM 4977 / BCRC 1201 / Tue 494)</name>
    <dbReference type="NCBI Taxonomy" id="591159"/>
    <lineage>
        <taxon>Bacteria</taxon>
        <taxon>Bacillati</taxon>
        <taxon>Actinomycetota</taxon>
        <taxon>Actinomycetes</taxon>
        <taxon>Kitasatosporales</taxon>
        <taxon>Streptomycetaceae</taxon>
        <taxon>Streptomyces</taxon>
    </lineage>
</organism>
<feature type="non-terminal residue" evidence="2">
    <location>
        <position position="172"/>
    </location>
</feature>
<dbReference type="EMBL" id="GG657757">
    <property type="protein sequence ID" value="EFL30815.1"/>
    <property type="molecule type" value="Genomic_DNA"/>
</dbReference>
<evidence type="ECO:0000256" key="1">
    <source>
        <dbReference type="SAM" id="MobiDB-lite"/>
    </source>
</evidence>
<dbReference type="AlphaFoldDB" id="D9XI99"/>
<accession>D9XI99</accession>
<reference evidence="3" key="1">
    <citation type="submission" date="2009-02" db="EMBL/GenBank/DDBJ databases">
        <title>Annotation of Streptomyces viridochromogenes strain DSM 40736.</title>
        <authorList>
            <consortium name="The Broad Institute Genome Sequencing Platform"/>
            <consortium name="Broad Institute Microbial Sequencing Center"/>
            <person name="Fischbach M."/>
            <person name="Godfrey P."/>
            <person name="Ward D."/>
            <person name="Young S."/>
            <person name="Zeng Q."/>
            <person name="Koehrsen M."/>
            <person name="Alvarado L."/>
            <person name="Berlin A.M."/>
            <person name="Bochicchio J."/>
            <person name="Borenstein D."/>
            <person name="Chapman S.B."/>
            <person name="Chen Z."/>
            <person name="Engels R."/>
            <person name="Freedman E."/>
            <person name="Gellesch M."/>
            <person name="Goldberg J."/>
            <person name="Griggs A."/>
            <person name="Gujja S."/>
            <person name="Heilman E.R."/>
            <person name="Heiman D.I."/>
            <person name="Hepburn T.A."/>
            <person name="Howarth C."/>
            <person name="Jen D."/>
            <person name="Larson L."/>
            <person name="Lewis B."/>
            <person name="Mehta T."/>
            <person name="Park D."/>
            <person name="Pearson M."/>
            <person name="Richards J."/>
            <person name="Roberts A."/>
            <person name="Saif S."/>
            <person name="Shea T.D."/>
            <person name="Shenoy N."/>
            <person name="Sisk P."/>
            <person name="Stolte C."/>
            <person name="Sykes S.N."/>
            <person name="Thomson T."/>
            <person name="Walk T."/>
            <person name="White J."/>
            <person name="Yandava C."/>
            <person name="Straight P."/>
            <person name="Clardy J."/>
            <person name="Hung D."/>
            <person name="Kolter R."/>
            <person name="Mekalanos J."/>
            <person name="Walker S."/>
            <person name="Walsh C.T."/>
            <person name="Wieland-Brown L.C."/>
            <person name="Haas B."/>
            <person name="Nusbaum C."/>
            <person name="Birren B."/>
        </authorList>
    </citation>
    <scope>NUCLEOTIDE SEQUENCE [LARGE SCALE GENOMIC DNA]</scope>
    <source>
        <strain evidence="3">DSM 40736 / JCM 4977 / BCRC 1201 / Tue 494</strain>
    </source>
</reference>
<dbReference type="Proteomes" id="UP000004184">
    <property type="component" value="Unassembled WGS sequence"/>
</dbReference>
<sequence>DTLTRTRARHRCPAADDHAVRLRVPRRLRPALPGVRAAVRRHRHVALADLLPVRPVVDHRGGAGSALRRLGRRRVASEAAVDRPAAHLRRLRPLGGRPVVRVLRGRLRSVGCGWGARFGRAGGAGLRRAGAARCRRPIRADHGPGPGRPAGGHRCLHRPGGARSRPGRLRGR</sequence>
<dbReference type="STRING" id="591159.SSQG_01333"/>
<name>D9XI99_STRVT</name>
<dbReference type="HOGENOM" id="CLU_1558670_0_0_11"/>
<evidence type="ECO:0000313" key="2">
    <source>
        <dbReference type="EMBL" id="EFL30815.1"/>
    </source>
</evidence>
<evidence type="ECO:0000313" key="3">
    <source>
        <dbReference type="Proteomes" id="UP000004184"/>
    </source>
</evidence>
<keyword evidence="3" id="KW-1185">Reference proteome</keyword>
<feature type="region of interest" description="Disordered" evidence="1">
    <location>
        <begin position="137"/>
        <end position="172"/>
    </location>
</feature>
<feature type="non-terminal residue" evidence="2">
    <location>
        <position position="1"/>
    </location>
</feature>
<proteinExistence type="predicted"/>